<organism evidence="2 3">
    <name type="scientific">Henriciella mobilis</name>
    <dbReference type="NCBI Taxonomy" id="2305467"/>
    <lineage>
        <taxon>Bacteria</taxon>
        <taxon>Pseudomonadati</taxon>
        <taxon>Pseudomonadota</taxon>
        <taxon>Alphaproteobacteria</taxon>
        <taxon>Hyphomonadales</taxon>
        <taxon>Hyphomonadaceae</taxon>
        <taxon>Henriciella</taxon>
    </lineage>
</organism>
<dbReference type="Proteomes" id="UP000266385">
    <property type="component" value="Unassembled WGS sequence"/>
</dbReference>
<dbReference type="AlphaFoldDB" id="A0A399RFP3"/>
<sequence length="71" mass="7933">MLNAEFTSAQRLQSGPQNRHYGRLFPESDRPGRFASSPATRIAFDSGHSFRIRNKELNAMAAEPALSQRGK</sequence>
<accession>A0A399RFP3</accession>
<proteinExistence type="predicted"/>
<feature type="compositionally biased region" description="Polar residues" evidence="1">
    <location>
        <begin position="1"/>
        <end position="17"/>
    </location>
</feature>
<name>A0A399RFP3_9PROT</name>
<comment type="caution">
    <text evidence="2">The sequence shown here is derived from an EMBL/GenBank/DDBJ whole genome shotgun (WGS) entry which is preliminary data.</text>
</comment>
<protein>
    <submittedName>
        <fullName evidence="2">Uncharacterized protein</fullName>
    </submittedName>
</protein>
<evidence type="ECO:0000313" key="2">
    <source>
        <dbReference type="EMBL" id="RIJ30410.1"/>
    </source>
</evidence>
<evidence type="ECO:0000313" key="3">
    <source>
        <dbReference type="Proteomes" id="UP000266385"/>
    </source>
</evidence>
<gene>
    <name evidence="2" type="ORF">D1223_07185</name>
</gene>
<keyword evidence="3" id="KW-1185">Reference proteome</keyword>
<dbReference type="EMBL" id="QWFX01000006">
    <property type="protein sequence ID" value="RIJ30410.1"/>
    <property type="molecule type" value="Genomic_DNA"/>
</dbReference>
<reference evidence="2 3" key="1">
    <citation type="submission" date="2018-08" db="EMBL/GenBank/DDBJ databases">
        <title>Henriciella mobilis sp. nov., isolated from seawater.</title>
        <authorList>
            <person name="Cheng H."/>
            <person name="Wu Y.-H."/>
            <person name="Xu X.-W."/>
            <person name="Guo L.-L."/>
        </authorList>
    </citation>
    <scope>NUCLEOTIDE SEQUENCE [LARGE SCALE GENOMIC DNA]</scope>
    <source>
        <strain evidence="2 3">JN25</strain>
    </source>
</reference>
<feature type="region of interest" description="Disordered" evidence="1">
    <location>
        <begin position="1"/>
        <end position="34"/>
    </location>
</feature>
<evidence type="ECO:0000256" key="1">
    <source>
        <dbReference type="SAM" id="MobiDB-lite"/>
    </source>
</evidence>